<dbReference type="InterPro" id="IPR027417">
    <property type="entry name" value="P-loop_NTPase"/>
</dbReference>
<organism evidence="3">
    <name type="scientific">Thrips palmi</name>
    <name type="common">Melon thrips</name>
    <dbReference type="NCBI Taxonomy" id="161013"/>
    <lineage>
        <taxon>Eukaryota</taxon>
        <taxon>Metazoa</taxon>
        <taxon>Ecdysozoa</taxon>
        <taxon>Arthropoda</taxon>
        <taxon>Hexapoda</taxon>
        <taxon>Insecta</taxon>
        <taxon>Pterygota</taxon>
        <taxon>Neoptera</taxon>
        <taxon>Paraneoptera</taxon>
        <taxon>Thysanoptera</taxon>
        <taxon>Terebrantia</taxon>
        <taxon>Thripoidea</taxon>
        <taxon>Thripidae</taxon>
        <taxon>Thrips</taxon>
    </lineage>
</organism>
<dbReference type="CDD" id="cd02019">
    <property type="entry name" value="NK"/>
    <property type="match status" value="1"/>
</dbReference>
<dbReference type="GeneID" id="117651042"/>
<gene>
    <name evidence="3" type="primary">LOC117651042</name>
</gene>
<dbReference type="InParanoid" id="A0A6P8ZZZ9"/>
<accession>A0A6P8ZZZ9</accession>
<keyword evidence="2" id="KW-1185">Reference proteome</keyword>
<feature type="compositionally biased region" description="Low complexity" evidence="1">
    <location>
        <begin position="241"/>
        <end position="263"/>
    </location>
</feature>
<sequence length="263" mass="29683">MHAQGSHSRCTSSIFTTPATISIVGPSCSGKTTLALRMLEHEKEMFSSPFDHYMWCLPNGSEPPREIAQRSEFQIHYGVPDGATIAPNTIVILDDLQHEQGLQTQLLYTVHSHHRNLTVISLNHSLFPKNRFHRDMTQSTKYIIACNNPRDSAAFFRLALQLEPARARGLYDCYLDACKKPFGYLLCDLTQQVHPALRYRTQLFPSDEALGVYSTDEDLQQLLRDDGAYERFCEEKHSTHAGASESQQSAEEIASEQPQPSRG</sequence>
<reference evidence="3" key="1">
    <citation type="submission" date="2025-08" db="UniProtKB">
        <authorList>
            <consortium name="RefSeq"/>
        </authorList>
    </citation>
    <scope>IDENTIFICATION</scope>
    <source>
        <tissue evidence="3">Total insect</tissue>
    </source>
</reference>
<evidence type="ECO:0000313" key="2">
    <source>
        <dbReference type="Proteomes" id="UP000515158"/>
    </source>
</evidence>
<dbReference type="Gene3D" id="3.40.50.300">
    <property type="entry name" value="P-loop containing nucleotide triphosphate hydrolases"/>
    <property type="match status" value="1"/>
</dbReference>
<dbReference type="KEGG" id="tpal:117651042"/>
<dbReference type="RefSeq" id="XP_034250649.1">
    <property type="nucleotide sequence ID" value="XM_034394758.1"/>
</dbReference>
<name>A0A6P8ZZZ9_THRPL</name>
<proteinExistence type="predicted"/>
<protein>
    <submittedName>
        <fullName evidence="3">Uncharacterized protein LOC117651042 isoform X1</fullName>
    </submittedName>
</protein>
<dbReference type="Proteomes" id="UP000515158">
    <property type="component" value="Unplaced"/>
</dbReference>
<dbReference type="AlphaFoldDB" id="A0A6P8ZZZ9"/>
<feature type="region of interest" description="Disordered" evidence="1">
    <location>
        <begin position="234"/>
        <end position="263"/>
    </location>
</feature>
<dbReference type="SUPFAM" id="SSF52540">
    <property type="entry name" value="P-loop containing nucleoside triphosphate hydrolases"/>
    <property type="match status" value="1"/>
</dbReference>
<evidence type="ECO:0000256" key="1">
    <source>
        <dbReference type="SAM" id="MobiDB-lite"/>
    </source>
</evidence>
<dbReference type="OrthoDB" id="7191848at2759"/>
<evidence type="ECO:0000313" key="3">
    <source>
        <dbReference type="RefSeq" id="XP_034250649.1"/>
    </source>
</evidence>